<feature type="transmembrane region" description="Helical" evidence="8">
    <location>
        <begin position="36"/>
        <end position="54"/>
    </location>
</feature>
<reference evidence="10 11" key="1">
    <citation type="submission" date="2024-06" db="EMBL/GenBank/DDBJ databases">
        <title>The Natural Products Discovery Center: Release of the First 8490 Sequenced Strains for Exploring Actinobacteria Biosynthetic Diversity.</title>
        <authorList>
            <person name="Kalkreuter E."/>
            <person name="Kautsar S.A."/>
            <person name="Yang D."/>
            <person name="Bader C.D."/>
            <person name="Teijaro C.N."/>
            <person name="Fluegel L."/>
            <person name="Davis C.M."/>
            <person name="Simpson J.R."/>
            <person name="Lauterbach L."/>
            <person name="Steele A.D."/>
            <person name="Gui C."/>
            <person name="Meng S."/>
            <person name="Li G."/>
            <person name="Viehrig K."/>
            <person name="Ye F."/>
            <person name="Su P."/>
            <person name="Kiefer A.F."/>
            <person name="Nichols A."/>
            <person name="Cepeda A.J."/>
            <person name="Yan W."/>
            <person name="Fan B."/>
            <person name="Jiang Y."/>
            <person name="Adhikari A."/>
            <person name="Zheng C.-J."/>
            <person name="Schuster L."/>
            <person name="Cowan T.M."/>
            <person name="Smanski M.J."/>
            <person name="Chevrette M.G."/>
            <person name="De Carvalho L.P.S."/>
            <person name="Shen B."/>
        </authorList>
    </citation>
    <scope>NUCLEOTIDE SEQUENCE [LARGE SCALE GENOMIC DNA]</scope>
    <source>
        <strain evidence="10 11">NPDC077434</strain>
    </source>
</reference>
<evidence type="ECO:0000256" key="7">
    <source>
        <dbReference type="ARBA" id="ARBA00023136"/>
    </source>
</evidence>
<sequence length="55" mass="5687">MRVLTRELRVGLSLGVLLGLLGFGITALVYDWQIGLVIGCTLLAVCSVAATIGGI</sequence>
<keyword evidence="11" id="KW-1185">Reference proteome</keyword>
<dbReference type="Gene3D" id="1.10.357.20">
    <property type="entry name" value="SLC41 divalent cation transporters, integral membrane domain"/>
    <property type="match status" value="1"/>
</dbReference>
<keyword evidence="7 8" id="KW-0472">Membrane</keyword>
<proteinExistence type="inferred from homology"/>
<keyword evidence="3" id="KW-0813">Transport</keyword>
<evidence type="ECO:0000259" key="9">
    <source>
        <dbReference type="Pfam" id="PF01769"/>
    </source>
</evidence>
<feature type="transmembrane region" description="Helical" evidence="8">
    <location>
        <begin position="12"/>
        <end position="30"/>
    </location>
</feature>
<keyword evidence="6 8" id="KW-1133">Transmembrane helix</keyword>
<evidence type="ECO:0000256" key="8">
    <source>
        <dbReference type="SAM" id="Phobius"/>
    </source>
</evidence>
<evidence type="ECO:0000256" key="3">
    <source>
        <dbReference type="ARBA" id="ARBA00022448"/>
    </source>
</evidence>
<evidence type="ECO:0000256" key="6">
    <source>
        <dbReference type="ARBA" id="ARBA00022989"/>
    </source>
</evidence>
<evidence type="ECO:0000313" key="10">
    <source>
        <dbReference type="EMBL" id="MEW1974196.1"/>
    </source>
</evidence>
<comment type="caution">
    <text evidence="10">The sequence shown here is derived from an EMBL/GenBank/DDBJ whole genome shotgun (WGS) entry which is preliminary data.</text>
</comment>
<evidence type="ECO:0000256" key="2">
    <source>
        <dbReference type="ARBA" id="ARBA00009749"/>
    </source>
</evidence>
<keyword evidence="5" id="KW-0460">Magnesium</keyword>
<accession>A0ABV3LE51</accession>
<comment type="subcellular location">
    <subcellularLocation>
        <location evidence="1">Membrane</location>
        <topology evidence="1">Multi-pass membrane protein</topology>
    </subcellularLocation>
</comment>
<evidence type="ECO:0000256" key="1">
    <source>
        <dbReference type="ARBA" id="ARBA00004141"/>
    </source>
</evidence>
<dbReference type="Pfam" id="PF01769">
    <property type="entry name" value="MgtE"/>
    <property type="match status" value="1"/>
</dbReference>
<comment type="similarity">
    <text evidence="2">Belongs to the SLC41A transporter family.</text>
</comment>
<feature type="domain" description="SLC41A/MgtE integral membrane" evidence="9">
    <location>
        <begin position="2"/>
        <end position="54"/>
    </location>
</feature>
<evidence type="ECO:0000256" key="4">
    <source>
        <dbReference type="ARBA" id="ARBA00022692"/>
    </source>
</evidence>
<protein>
    <submittedName>
        <fullName evidence="10">Magnesium transporter</fullName>
    </submittedName>
</protein>
<dbReference type="Proteomes" id="UP001553715">
    <property type="component" value="Unassembled WGS sequence"/>
</dbReference>
<gene>
    <name evidence="10" type="ORF">AB0301_03790</name>
</gene>
<evidence type="ECO:0000313" key="11">
    <source>
        <dbReference type="Proteomes" id="UP001553715"/>
    </source>
</evidence>
<keyword evidence="4 8" id="KW-0812">Transmembrane</keyword>
<evidence type="ECO:0000256" key="5">
    <source>
        <dbReference type="ARBA" id="ARBA00022842"/>
    </source>
</evidence>
<dbReference type="EMBL" id="JBFBMH010000003">
    <property type="protein sequence ID" value="MEW1974196.1"/>
    <property type="molecule type" value="Genomic_DNA"/>
</dbReference>
<name>A0ABV3LE51_9MICO</name>
<dbReference type="SUPFAM" id="SSF161093">
    <property type="entry name" value="MgtE membrane domain-like"/>
    <property type="match status" value="1"/>
</dbReference>
<dbReference type="InterPro" id="IPR006667">
    <property type="entry name" value="SLC41_membr_dom"/>
</dbReference>
<dbReference type="InterPro" id="IPR036739">
    <property type="entry name" value="SLC41_membr_dom_sf"/>
</dbReference>
<organism evidence="10 11">
    <name type="scientific">Microbacterium profundi</name>
    <dbReference type="NCBI Taxonomy" id="450380"/>
    <lineage>
        <taxon>Bacteria</taxon>
        <taxon>Bacillati</taxon>
        <taxon>Actinomycetota</taxon>
        <taxon>Actinomycetes</taxon>
        <taxon>Micrococcales</taxon>
        <taxon>Microbacteriaceae</taxon>
        <taxon>Microbacterium</taxon>
    </lineage>
</organism>
<dbReference type="RefSeq" id="WP_234001573.1">
    <property type="nucleotide sequence ID" value="NZ_JAJVKR010000018.1"/>
</dbReference>